<evidence type="ECO:0000256" key="4">
    <source>
        <dbReference type="ARBA" id="ARBA00022517"/>
    </source>
</evidence>
<evidence type="ECO:0000256" key="3">
    <source>
        <dbReference type="ARBA" id="ARBA00007494"/>
    </source>
</evidence>
<protein>
    <recommendedName>
        <fullName evidence="14">SAM-dependent MTase RsmB/NOP-type domain-containing protein</fullName>
    </recommendedName>
</protein>
<keyword evidence="13" id="KW-1133">Transmembrane helix</keyword>
<evidence type="ECO:0000256" key="6">
    <source>
        <dbReference type="ARBA" id="ARBA00022603"/>
    </source>
</evidence>
<dbReference type="InterPro" id="IPR029063">
    <property type="entry name" value="SAM-dependent_MTases_sf"/>
</dbReference>
<dbReference type="SMART" id="SM00183">
    <property type="entry name" value="NAT_PEP"/>
    <property type="match status" value="1"/>
</dbReference>
<dbReference type="Gene3D" id="3.40.50.150">
    <property type="entry name" value="Vaccinia Virus protein VP39"/>
    <property type="match status" value="1"/>
</dbReference>
<accession>A0ABR3M207</accession>
<feature type="compositionally biased region" description="Basic and acidic residues" evidence="12">
    <location>
        <begin position="839"/>
        <end position="853"/>
    </location>
</feature>
<feature type="transmembrane region" description="Helical" evidence="13">
    <location>
        <begin position="864"/>
        <end position="887"/>
    </location>
</feature>
<dbReference type="PRINTS" id="PR02008">
    <property type="entry name" value="RCMTFAMILY"/>
</dbReference>
<reference evidence="15 16" key="1">
    <citation type="submission" date="2023-09" db="EMBL/GenBank/DDBJ databases">
        <authorList>
            <person name="Wang M."/>
        </authorList>
    </citation>
    <scope>NUCLEOTIDE SEQUENCE [LARGE SCALE GENOMIC DNA]</scope>
    <source>
        <strain evidence="15">GT-2023</strain>
        <tissue evidence="15">Liver</tissue>
    </source>
</reference>
<evidence type="ECO:0000256" key="1">
    <source>
        <dbReference type="ARBA" id="ARBA00004604"/>
    </source>
</evidence>
<feature type="compositionally biased region" description="Acidic residues" evidence="12">
    <location>
        <begin position="168"/>
        <end position="203"/>
    </location>
</feature>
<keyword evidence="7 11" id="KW-0808">Transferase</keyword>
<dbReference type="Proteomes" id="UP001558613">
    <property type="component" value="Unassembled WGS sequence"/>
</dbReference>
<dbReference type="InterPro" id="IPR023267">
    <property type="entry name" value="RCMT"/>
</dbReference>
<dbReference type="InterPro" id="IPR000663">
    <property type="entry name" value="Natr_peptide"/>
</dbReference>
<evidence type="ECO:0000256" key="5">
    <source>
        <dbReference type="ARBA" id="ARBA00022525"/>
    </source>
</evidence>
<gene>
    <name evidence="15" type="ORF">QQF64_009734</name>
</gene>
<dbReference type="Gene3D" id="3.30.70.1170">
    <property type="entry name" value="Sun protein, domain 3"/>
    <property type="match status" value="1"/>
</dbReference>
<evidence type="ECO:0000259" key="14">
    <source>
        <dbReference type="PROSITE" id="PS51686"/>
    </source>
</evidence>
<dbReference type="NCBIfam" id="TIGR00446">
    <property type="entry name" value="nop2p"/>
    <property type="match status" value="1"/>
</dbReference>
<keyword evidence="5" id="KW-0964">Secreted</keyword>
<dbReference type="SUPFAM" id="SSF53335">
    <property type="entry name" value="S-adenosyl-L-methionine-dependent methyltransferases"/>
    <property type="match status" value="1"/>
</dbReference>
<dbReference type="Pfam" id="PF00212">
    <property type="entry name" value="ANP"/>
    <property type="match status" value="1"/>
</dbReference>
<comment type="subcellular location">
    <subcellularLocation>
        <location evidence="1">Nucleus</location>
        <location evidence="1">Nucleolus</location>
    </subcellularLocation>
    <subcellularLocation>
        <location evidence="2">Secreted</location>
    </subcellularLocation>
</comment>
<evidence type="ECO:0000256" key="2">
    <source>
        <dbReference type="ARBA" id="ARBA00004613"/>
    </source>
</evidence>
<keyword evidence="6 11" id="KW-0489">Methyltransferase</keyword>
<feature type="compositionally biased region" description="Basic residues" evidence="12">
    <location>
        <begin position="42"/>
        <end position="52"/>
    </location>
</feature>
<dbReference type="InterPro" id="IPR054728">
    <property type="entry name" value="RsmB-like_ferredoxin"/>
</dbReference>
<evidence type="ECO:0000256" key="10">
    <source>
        <dbReference type="ARBA" id="ARBA00023242"/>
    </source>
</evidence>
<comment type="similarity">
    <text evidence="3 11">Belongs to the class I-like SAM-binding methyltransferase superfamily. RsmB/NOP family.</text>
</comment>
<dbReference type="Pfam" id="PF01189">
    <property type="entry name" value="Methyltr_RsmB-F"/>
    <property type="match status" value="1"/>
</dbReference>
<proteinExistence type="inferred from homology"/>
<dbReference type="PANTHER" id="PTHR22807:SF30">
    <property type="entry name" value="28S RRNA (CYTOSINE(4447)-C(5))-METHYLTRANSFERASE-RELATED"/>
    <property type="match status" value="1"/>
</dbReference>
<name>A0ABR3M207_9TELE</name>
<dbReference type="PRINTS" id="PR02012">
    <property type="entry name" value="RCMTNOP2"/>
</dbReference>
<dbReference type="PANTHER" id="PTHR22807">
    <property type="entry name" value="NOP2 YEAST -RELATED NOL1/NOP2/FMU SUN DOMAIN-CONTAINING"/>
    <property type="match status" value="1"/>
</dbReference>
<feature type="binding site" evidence="11">
    <location>
        <position position="439"/>
    </location>
    <ligand>
        <name>S-adenosyl-L-methionine</name>
        <dbReference type="ChEBI" id="CHEBI:59789"/>
    </ligand>
</feature>
<comment type="caution">
    <text evidence="15">The sequence shown here is derived from an EMBL/GenBank/DDBJ whole genome shotgun (WGS) entry which is preliminary data.</text>
</comment>
<dbReference type="Pfam" id="PF22458">
    <property type="entry name" value="RsmF-B_ferredox"/>
    <property type="match status" value="1"/>
</dbReference>
<evidence type="ECO:0000256" key="7">
    <source>
        <dbReference type="ARBA" id="ARBA00022679"/>
    </source>
</evidence>
<evidence type="ECO:0000256" key="12">
    <source>
        <dbReference type="SAM" id="MobiDB-lite"/>
    </source>
</evidence>
<keyword evidence="16" id="KW-1185">Reference proteome</keyword>
<feature type="region of interest" description="Disordered" evidence="12">
    <location>
        <begin position="606"/>
        <end position="718"/>
    </location>
</feature>
<evidence type="ECO:0000313" key="15">
    <source>
        <dbReference type="EMBL" id="KAL1259157.1"/>
    </source>
</evidence>
<dbReference type="PROSITE" id="PS00263">
    <property type="entry name" value="NATRIURETIC_PEPTIDE"/>
    <property type="match status" value="1"/>
</dbReference>
<feature type="binding site" evidence="11">
    <location>
        <position position="456"/>
    </location>
    <ligand>
        <name>S-adenosyl-L-methionine</name>
        <dbReference type="ChEBI" id="CHEBI:59789"/>
    </ligand>
</feature>
<evidence type="ECO:0000313" key="16">
    <source>
        <dbReference type="Proteomes" id="UP001558613"/>
    </source>
</evidence>
<feature type="compositionally biased region" description="Basic and acidic residues" evidence="12">
    <location>
        <begin position="647"/>
        <end position="701"/>
    </location>
</feature>
<dbReference type="EMBL" id="JAYMGO010000016">
    <property type="protein sequence ID" value="KAL1259157.1"/>
    <property type="molecule type" value="Genomic_DNA"/>
</dbReference>
<dbReference type="InterPro" id="IPR030480">
    <property type="entry name" value="Natr_peptide_CS"/>
</dbReference>
<feature type="binding site" evidence="11">
    <location>
        <position position="412"/>
    </location>
    <ligand>
        <name>S-adenosyl-L-methionine</name>
        <dbReference type="ChEBI" id="CHEBI:59789"/>
    </ligand>
</feature>
<organism evidence="15 16">
    <name type="scientific">Cirrhinus molitorella</name>
    <name type="common">mud carp</name>
    <dbReference type="NCBI Taxonomy" id="172907"/>
    <lineage>
        <taxon>Eukaryota</taxon>
        <taxon>Metazoa</taxon>
        <taxon>Chordata</taxon>
        <taxon>Craniata</taxon>
        <taxon>Vertebrata</taxon>
        <taxon>Euteleostomi</taxon>
        <taxon>Actinopterygii</taxon>
        <taxon>Neopterygii</taxon>
        <taxon>Teleostei</taxon>
        <taxon>Ostariophysi</taxon>
        <taxon>Cypriniformes</taxon>
        <taxon>Cyprinidae</taxon>
        <taxon>Labeoninae</taxon>
        <taxon>Labeonini</taxon>
        <taxon>Cirrhinus</taxon>
    </lineage>
</organism>
<dbReference type="InterPro" id="IPR049560">
    <property type="entry name" value="MeTrfase_RsmB-F_NOP2_cat"/>
</dbReference>
<keyword evidence="13" id="KW-0472">Membrane</keyword>
<dbReference type="InterPro" id="IPR001678">
    <property type="entry name" value="MeTrfase_RsmB-F_NOP2_dom"/>
</dbReference>
<feature type="binding site" evidence="11">
    <location>
        <begin position="388"/>
        <end position="394"/>
    </location>
    <ligand>
        <name>S-adenosyl-L-methionine</name>
        <dbReference type="ChEBI" id="CHEBI:59789"/>
    </ligand>
</feature>
<dbReference type="InterPro" id="IPR011023">
    <property type="entry name" value="Nop2p"/>
</dbReference>
<feature type="compositionally biased region" description="Basic and acidic residues" evidence="12">
    <location>
        <begin position="56"/>
        <end position="76"/>
    </location>
</feature>
<evidence type="ECO:0000256" key="8">
    <source>
        <dbReference type="ARBA" id="ARBA00022691"/>
    </source>
</evidence>
<sequence length="1004" mass="112653">MGRKLDPTTKVKRGPGRKARKQKGAETELAKFLVNDDGPKKLSSRAKKRAIKRSQVTKEPKQEQKPKKGFSDENNKWLKPAQMKRKIEQSEEEEDSDSLWEEDDDEEEEEEGIDQKQMEEEDDDDDEDMVDDYGAEEEDEQDSDGEELLPIEKAARKQKKQPSMKPESDDDDEDDEEEEDEDDDDDEEEKGDLNEDEEEEEDTVQTNVDETEKFKIPGAADRAKEGLLQMDLQNIHQRIKDNVDVLSHFTEKREEGKERSEYLSLLRSDLCTYYSYNEFLISKLIDLFPLSELVDFLEANEIQRPVTIRTNTLKTRRRDLAQALINRGVNLDPLGKWSKVGLVIYDSSVPIGATPEYLAGQYMLQGASSLLPVMALAPQEGESVLDMSAAPGGKTTYMAQLMRNTGMIVANDASADRLKSVVGNIHRLGVTNSVICNYDGRQFPKVMGGFDRVLLDAPCSGTGVISKDPGVKTSKDEADILRSAHLQKELILSAIDSVNADSPSGGYLVYCTCSIMVEENEWVVDYALKKRNVKLVPTGLDFGKEGFTRFKERRFHPSLKLSRRFYPHSHNMDGFFVAKLKKLSNTIPKAPGETEDEVVSTIMETAASSEQVQKPESKQQKPTSTPEKSNMGKKQKLKKSESPIITKKSDGPKKAKIAKLDSEASKKSGKPDKTQKVEEVNGDSTKKAGTEKKNGSQFEKKNKMKKKLLKKNQNRMGKNKFKKLKNMLGKQKFLLDWLLVCSSWLDKPAILHCVRNSDRVHNRKNTGFNLIKHKSPSLDAEARDTSGAVYTILCQPVVLLAAKVAPCKQKDAEGGIPCLITSTTSNTPSVPLTSSQTHQDNKRKERKGKDRDALSSSSNYYCGVFGAIITCTMLCSSVFVVLLVLLANPVPGHTRTLHTPDKAMQVIEQFLDRYNDLLTLDDLENLTSDQSEEPMQTFSSGLKVAEYPKWIDIPVQSENAWLRLLKGALANQKRAPPDRLRRGWNRGCFGLKLDRIGSMSGLGC</sequence>
<feature type="compositionally biased region" description="Acidic residues" evidence="12">
    <location>
        <begin position="90"/>
        <end position="112"/>
    </location>
</feature>
<feature type="compositionally biased region" description="Basic residues" evidence="12">
    <location>
        <begin position="10"/>
        <end position="22"/>
    </location>
</feature>
<dbReference type="PROSITE" id="PS01153">
    <property type="entry name" value="NOL1_NOP2_SUN"/>
    <property type="match status" value="1"/>
</dbReference>
<feature type="compositionally biased region" description="Polar residues" evidence="12">
    <location>
        <begin position="827"/>
        <end position="838"/>
    </location>
</feature>
<keyword evidence="4" id="KW-0690">Ribosome biogenesis</keyword>
<dbReference type="InterPro" id="IPR018314">
    <property type="entry name" value="RsmB/NOL1/NOP2-like_CS"/>
</dbReference>
<feature type="domain" description="SAM-dependent MTase RsmB/NOP-type" evidence="14">
    <location>
        <begin position="296"/>
        <end position="583"/>
    </location>
</feature>
<feature type="region of interest" description="Disordered" evidence="12">
    <location>
        <begin position="827"/>
        <end position="855"/>
    </location>
</feature>
<dbReference type="PROSITE" id="PS51686">
    <property type="entry name" value="SAM_MT_RSMB_NOP"/>
    <property type="match status" value="1"/>
</dbReference>
<feature type="region of interest" description="Disordered" evidence="12">
    <location>
        <begin position="1"/>
        <end position="217"/>
    </location>
</feature>
<keyword evidence="9 11" id="KW-0694">RNA-binding</keyword>
<dbReference type="InterPro" id="IPR023273">
    <property type="entry name" value="RCMT_NOP2"/>
</dbReference>
<keyword evidence="13" id="KW-0812">Transmembrane</keyword>
<feature type="active site" description="Nucleophile" evidence="11">
    <location>
        <position position="513"/>
    </location>
</feature>
<evidence type="ECO:0000256" key="11">
    <source>
        <dbReference type="PROSITE-ProRule" id="PRU01023"/>
    </source>
</evidence>
<evidence type="ECO:0000256" key="9">
    <source>
        <dbReference type="ARBA" id="ARBA00022884"/>
    </source>
</evidence>
<feature type="compositionally biased region" description="Acidic residues" evidence="12">
    <location>
        <begin position="119"/>
        <end position="149"/>
    </location>
</feature>
<feature type="compositionally biased region" description="Basic residues" evidence="12">
    <location>
        <begin position="702"/>
        <end position="718"/>
    </location>
</feature>
<evidence type="ECO:0000256" key="13">
    <source>
        <dbReference type="SAM" id="Phobius"/>
    </source>
</evidence>
<keyword evidence="8 11" id="KW-0949">S-adenosyl-L-methionine</keyword>
<keyword evidence="10" id="KW-0539">Nucleus</keyword>